<proteinExistence type="predicted"/>
<sequence length="164" mass="19948">MDKRKAVSIITLVVPWLTVPLLGKKSFVRFLPAATFIGYFFSILSEIAADRKWWKVKNALFPRYRQDFSYLLGLFFIVTLWVYKLTYKNFFKYLLLNAVIDYIFIFYIVKYFTKVRVFEFRKMRPKHFYFLSITMAAIIYFYQKIVERVIVQEVKKEKEYIVTK</sequence>
<keyword evidence="1" id="KW-0472">Membrane</keyword>
<feature type="transmembrane region" description="Helical" evidence="1">
    <location>
        <begin position="30"/>
        <end position="48"/>
    </location>
</feature>
<dbReference type="Proteomes" id="UP000318667">
    <property type="component" value="Unassembled WGS sequence"/>
</dbReference>
<feature type="transmembrane region" description="Helical" evidence="1">
    <location>
        <begin position="128"/>
        <end position="146"/>
    </location>
</feature>
<keyword evidence="1" id="KW-0812">Transmembrane</keyword>
<dbReference type="EMBL" id="VLKI01000001">
    <property type="protein sequence ID" value="TWH91186.1"/>
    <property type="molecule type" value="Genomic_DNA"/>
</dbReference>
<feature type="transmembrane region" description="Helical" evidence="1">
    <location>
        <begin position="68"/>
        <end position="83"/>
    </location>
</feature>
<gene>
    <name evidence="2" type="ORF">IQ19_00641</name>
</gene>
<comment type="caution">
    <text evidence="2">The sequence shown here is derived from an EMBL/GenBank/DDBJ whole genome shotgun (WGS) entry which is preliminary data.</text>
</comment>
<dbReference type="GeneID" id="65401916"/>
<protein>
    <submittedName>
        <fullName evidence="2">Uncharacterized protein</fullName>
    </submittedName>
</protein>
<dbReference type="AlphaFoldDB" id="A0A562K737"/>
<name>A0A562K737_9BACI</name>
<keyword evidence="3" id="KW-1185">Reference proteome</keyword>
<reference evidence="2 3" key="1">
    <citation type="journal article" date="2015" name="Stand. Genomic Sci.">
        <title>Genomic Encyclopedia of Bacterial and Archaeal Type Strains, Phase III: the genomes of soil and plant-associated and newly described type strains.</title>
        <authorList>
            <person name="Whitman W.B."/>
            <person name="Woyke T."/>
            <person name="Klenk H.P."/>
            <person name="Zhou Y."/>
            <person name="Lilburn T.G."/>
            <person name="Beck B.J."/>
            <person name="De Vos P."/>
            <person name="Vandamme P."/>
            <person name="Eisen J.A."/>
            <person name="Garrity G."/>
            <person name="Hugenholtz P."/>
            <person name="Kyrpides N.C."/>
        </authorList>
    </citation>
    <scope>NUCLEOTIDE SEQUENCE [LARGE SCALE GENOMIC DNA]</scope>
    <source>
        <strain evidence="2 3">CGMCC 1.10115</strain>
    </source>
</reference>
<evidence type="ECO:0000313" key="2">
    <source>
        <dbReference type="EMBL" id="TWH91186.1"/>
    </source>
</evidence>
<accession>A0A562K737</accession>
<organism evidence="2 3">
    <name type="scientific">Cytobacillus oceanisediminis</name>
    <dbReference type="NCBI Taxonomy" id="665099"/>
    <lineage>
        <taxon>Bacteria</taxon>
        <taxon>Bacillati</taxon>
        <taxon>Bacillota</taxon>
        <taxon>Bacilli</taxon>
        <taxon>Bacillales</taxon>
        <taxon>Bacillaceae</taxon>
        <taxon>Cytobacillus</taxon>
    </lineage>
</organism>
<dbReference type="RefSeq" id="WP_144539744.1">
    <property type="nucleotide sequence ID" value="NZ_CBCSDC010000073.1"/>
</dbReference>
<dbReference type="OrthoDB" id="1683771at2"/>
<evidence type="ECO:0000256" key="1">
    <source>
        <dbReference type="SAM" id="Phobius"/>
    </source>
</evidence>
<evidence type="ECO:0000313" key="3">
    <source>
        <dbReference type="Proteomes" id="UP000318667"/>
    </source>
</evidence>
<feature type="transmembrane region" description="Helical" evidence="1">
    <location>
        <begin position="90"/>
        <end position="108"/>
    </location>
</feature>
<keyword evidence="1" id="KW-1133">Transmembrane helix</keyword>